<dbReference type="InterPro" id="IPR035940">
    <property type="entry name" value="CAP_sf"/>
</dbReference>
<evidence type="ECO:0000256" key="4">
    <source>
        <dbReference type="ARBA" id="ARBA00022821"/>
    </source>
</evidence>
<keyword evidence="5" id="KW-1015">Disulfide bond</keyword>
<dbReference type="AlphaFoldDB" id="A0A5J5BUH1"/>
<dbReference type="InterPro" id="IPR001283">
    <property type="entry name" value="CRISP-related"/>
</dbReference>
<dbReference type="PROSITE" id="PS01010">
    <property type="entry name" value="CRISP_2"/>
    <property type="match status" value="1"/>
</dbReference>
<dbReference type="SMART" id="SM00198">
    <property type="entry name" value="SCP"/>
    <property type="match status" value="1"/>
</dbReference>
<dbReference type="FunFam" id="3.40.33.10:FF:000006">
    <property type="entry name" value="Putative pathogenesis-related protein 1"/>
    <property type="match status" value="1"/>
</dbReference>
<dbReference type="EMBL" id="CM018033">
    <property type="protein sequence ID" value="KAA8545730.1"/>
    <property type="molecule type" value="Genomic_DNA"/>
</dbReference>
<sequence length="165" mass="17773">MVLSPHQAQNAPQDYLDAHNTARAQVGVGPMTWDNTVAAYAQRYANQRIGDCNPVHSGGPYGENLAMGSGALMGFGGFTGKDAVTVWVAEKPNYDYNSNSCAEGKECGHYTQVIWGNSIRLGCASAQCNNGGWFITCNYDPPGNNIGQRPYPRATQLHLVCTVEL</sequence>
<evidence type="ECO:0000256" key="6">
    <source>
        <dbReference type="ARBA" id="ARBA00023265"/>
    </source>
</evidence>
<dbReference type="InterPro" id="IPR018244">
    <property type="entry name" value="Allrgn_V5/Tpx1_CS"/>
</dbReference>
<dbReference type="CDD" id="cd05381">
    <property type="entry name" value="CAP_PR-1"/>
    <property type="match status" value="1"/>
</dbReference>
<proteinExistence type="inferred from homology"/>
<dbReference type="OrthoDB" id="337038at2759"/>
<evidence type="ECO:0000259" key="7">
    <source>
        <dbReference type="SMART" id="SM00198"/>
    </source>
</evidence>
<dbReference type="GO" id="GO:0098542">
    <property type="term" value="P:defense response to other organism"/>
    <property type="evidence" value="ECO:0007669"/>
    <property type="project" value="UniProtKB-ARBA"/>
</dbReference>
<dbReference type="SUPFAM" id="SSF55797">
    <property type="entry name" value="PR-1-like"/>
    <property type="match status" value="1"/>
</dbReference>
<name>A0A5J5BUH1_9ASTE</name>
<dbReference type="Proteomes" id="UP000325577">
    <property type="component" value="Linkage Group LG10"/>
</dbReference>
<evidence type="ECO:0000256" key="1">
    <source>
        <dbReference type="ARBA" id="ARBA00003143"/>
    </source>
</evidence>
<keyword evidence="9" id="KW-1185">Reference proteome</keyword>
<keyword evidence="4" id="KW-0611">Plant defense</keyword>
<comment type="similarity">
    <text evidence="2">Belongs to the CRISP family.</text>
</comment>
<feature type="domain" description="SCP" evidence="7">
    <location>
        <begin position="10"/>
        <end position="147"/>
    </location>
</feature>
<gene>
    <name evidence="8" type="ORF">F0562_020819</name>
</gene>
<dbReference type="PRINTS" id="PR00838">
    <property type="entry name" value="V5ALLERGEN"/>
</dbReference>
<dbReference type="PROSITE" id="PS01009">
    <property type="entry name" value="CRISP_1"/>
    <property type="match status" value="1"/>
</dbReference>
<dbReference type="GO" id="GO:0005576">
    <property type="term" value="C:extracellular region"/>
    <property type="evidence" value="ECO:0007669"/>
    <property type="project" value="InterPro"/>
</dbReference>
<evidence type="ECO:0000256" key="2">
    <source>
        <dbReference type="ARBA" id="ARBA00009923"/>
    </source>
</evidence>
<dbReference type="InterPro" id="IPR002413">
    <property type="entry name" value="V5_allergen-like"/>
</dbReference>
<dbReference type="Gene3D" id="3.40.33.10">
    <property type="entry name" value="CAP"/>
    <property type="match status" value="1"/>
</dbReference>
<evidence type="ECO:0000313" key="8">
    <source>
        <dbReference type="EMBL" id="KAA8545730.1"/>
    </source>
</evidence>
<protein>
    <recommendedName>
        <fullName evidence="7">SCP domain-containing protein</fullName>
    </recommendedName>
</protein>
<keyword evidence="6" id="KW-0568">Pathogenesis-related protein</keyword>
<dbReference type="InterPro" id="IPR014044">
    <property type="entry name" value="CAP_dom"/>
</dbReference>
<dbReference type="PANTHER" id="PTHR10334">
    <property type="entry name" value="CYSTEINE-RICH SECRETORY PROTEIN-RELATED"/>
    <property type="match status" value="1"/>
</dbReference>
<dbReference type="Pfam" id="PF00188">
    <property type="entry name" value="CAP"/>
    <property type="match status" value="1"/>
</dbReference>
<evidence type="ECO:0000256" key="3">
    <source>
        <dbReference type="ARBA" id="ARBA00022729"/>
    </source>
</evidence>
<evidence type="ECO:0000256" key="5">
    <source>
        <dbReference type="ARBA" id="ARBA00023157"/>
    </source>
</evidence>
<comment type="function">
    <text evidence="1">Probably involved in the defense reaction of plants against pathogens.</text>
</comment>
<organism evidence="8 9">
    <name type="scientific">Nyssa sinensis</name>
    <dbReference type="NCBI Taxonomy" id="561372"/>
    <lineage>
        <taxon>Eukaryota</taxon>
        <taxon>Viridiplantae</taxon>
        <taxon>Streptophyta</taxon>
        <taxon>Embryophyta</taxon>
        <taxon>Tracheophyta</taxon>
        <taxon>Spermatophyta</taxon>
        <taxon>Magnoliopsida</taxon>
        <taxon>eudicotyledons</taxon>
        <taxon>Gunneridae</taxon>
        <taxon>Pentapetalae</taxon>
        <taxon>asterids</taxon>
        <taxon>Cornales</taxon>
        <taxon>Nyssaceae</taxon>
        <taxon>Nyssa</taxon>
    </lineage>
</organism>
<evidence type="ECO:0000313" key="9">
    <source>
        <dbReference type="Proteomes" id="UP000325577"/>
    </source>
</evidence>
<reference evidence="8 9" key="1">
    <citation type="submission" date="2019-09" db="EMBL/GenBank/DDBJ databases">
        <title>A chromosome-level genome assembly of the Chinese tupelo Nyssa sinensis.</title>
        <authorList>
            <person name="Yang X."/>
            <person name="Kang M."/>
            <person name="Yang Y."/>
            <person name="Xiong H."/>
            <person name="Wang M."/>
            <person name="Zhang Z."/>
            <person name="Wang Z."/>
            <person name="Wu H."/>
            <person name="Ma T."/>
            <person name="Liu J."/>
            <person name="Xi Z."/>
        </authorList>
    </citation>
    <scope>NUCLEOTIDE SEQUENCE [LARGE SCALE GENOMIC DNA]</scope>
    <source>
        <strain evidence="8">J267</strain>
        <tissue evidence="8">Leaf</tissue>
    </source>
</reference>
<accession>A0A5J5BUH1</accession>
<keyword evidence="3" id="KW-0732">Signal</keyword>
<dbReference type="PRINTS" id="PR00837">
    <property type="entry name" value="V5TPXLIKE"/>
</dbReference>